<proteinExistence type="predicted"/>
<protein>
    <submittedName>
        <fullName evidence="1">Uncharacterized protein</fullName>
    </submittedName>
</protein>
<name>A0A0E9XU05_ANGAN</name>
<sequence length="28" mass="3129">MAPMLVIGFSRDAHFSQCISKPCTLYVL</sequence>
<organism evidence="1">
    <name type="scientific">Anguilla anguilla</name>
    <name type="common">European freshwater eel</name>
    <name type="synonym">Muraena anguilla</name>
    <dbReference type="NCBI Taxonomy" id="7936"/>
    <lineage>
        <taxon>Eukaryota</taxon>
        <taxon>Metazoa</taxon>
        <taxon>Chordata</taxon>
        <taxon>Craniata</taxon>
        <taxon>Vertebrata</taxon>
        <taxon>Euteleostomi</taxon>
        <taxon>Actinopterygii</taxon>
        <taxon>Neopterygii</taxon>
        <taxon>Teleostei</taxon>
        <taxon>Anguilliformes</taxon>
        <taxon>Anguillidae</taxon>
        <taxon>Anguilla</taxon>
    </lineage>
</organism>
<dbReference type="AlphaFoldDB" id="A0A0E9XU05"/>
<accession>A0A0E9XU05</accession>
<evidence type="ECO:0000313" key="1">
    <source>
        <dbReference type="EMBL" id="JAI05174.1"/>
    </source>
</evidence>
<reference evidence="1" key="1">
    <citation type="submission" date="2014-11" db="EMBL/GenBank/DDBJ databases">
        <authorList>
            <person name="Amaro Gonzalez C."/>
        </authorList>
    </citation>
    <scope>NUCLEOTIDE SEQUENCE</scope>
</reference>
<dbReference type="EMBL" id="GBXM01003404">
    <property type="protein sequence ID" value="JAI05174.1"/>
    <property type="molecule type" value="Transcribed_RNA"/>
</dbReference>
<reference evidence="1" key="2">
    <citation type="journal article" date="2015" name="Fish Shellfish Immunol.">
        <title>Early steps in the European eel (Anguilla anguilla)-Vibrio vulnificus interaction in the gills: Role of the RtxA13 toxin.</title>
        <authorList>
            <person name="Callol A."/>
            <person name="Pajuelo D."/>
            <person name="Ebbesson L."/>
            <person name="Teles M."/>
            <person name="MacKenzie S."/>
            <person name="Amaro C."/>
        </authorList>
    </citation>
    <scope>NUCLEOTIDE SEQUENCE</scope>
</reference>